<keyword evidence="5" id="KW-0812">Transmembrane</keyword>
<protein>
    <recommendedName>
        <fullName evidence="2">histidine kinase</fullName>
        <ecNumber evidence="2">2.7.13.3</ecNumber>
    </recommendedName>
</protein>
<dbReference type="SUPFAM" id="SSF55874">
    <property type="entry name" value="ATPase domain of HSP90 chaperone/DNA topoisomerase II/histidine kinase"/>
    <property type="match status" value="1"/>
</dbReference>
<evidence type="ECO:0000256" key="5">
    <source>
        <dbReference type="SAM" id="Phobius"/>
    </source>
</evidence>
<dbReference type="PROSITE" id="PS50110">
    <property type="entry name" value="RESPONSE_REGULATORY"/>
    <property type="match status" value="1"/>
</dbReference>
<dbReference type="InterPro" id="IPR000014">
    <property type="entry name" value="PAS"/>
</dbReference>
<dbReference type="InterPro" id="IPR004358">
    <property type="entry name" value="Sig_transdc_His_kin-like_C"/>
</dbReference>
<dbReference type="Pfam" id="PF00512">
    <property type="entry name" value="HisKA"/>
    <property type="match status" value="1"/>
</dbReference>
<dbReference type="PANTHER" id="PTHR43065:SF42">
    <property type="entry name" value="TWO-COMPONENT SENSOR PPRA"/>
    <property type="match status" value="1"/>
</dbReference>
<dbReference type="InterPro" id="IPR035965">
    <property type="entry name" value="PAS-like_dom_sf"/>
</dbReference>
<dbReference type="InterPro" id="IPR003594">
    <property type="entry name" value="HATPase_dom"/>
</dbReference>
<dbReference type="Gene3D" id="3.30.565.10">
    <property type="entry name" value="Histidine kinase-like ATPase, C-terminal domain"/>
    <property type="match status" value="1"/>
</dbReference>
<dbReference type="InterPro" id="IPR003661">
    <property type="entry name" value="HisK_dim/P_dom"/>
</dbReference>
<dbReference type="SUPFAM" id="SSF55785">
    <property type="entry name" value="PYP-like sensor domain (PAS domain)"/>
    <property type="match status" value="1"/>
</dbReference>
<name>A0A1N7LW67_9RHOB</name>
<dbReference type="FunFam" id="1.10.287.130:FF:000037">
    <property type="entry name" value="Hybrid sensor histidine kinase/response regulator"/>
    <property type="match status" value="1"/>
</dbReference>
<dbReference type="PANTHER" id="PTHR43065">
    <property type="entry name" value="SENSOR HISTIDINE KINASE"/>
    <property type="match status" value="1"/>
</dbReference>
<dbReference type="GO" id="GO:0000155">
    <property type="term" value="F:phosphorelay sensor kinase activity"/>
    <property type="evidence" value="ECO:0007669"/>
    <property type="project" value="InterPro"/>
</dbReference>
<feature type="modified residue" description="4-aspartylphosphate" evidence="4">
    <location>
        <position position="692"/>
    </location>
</feature>
<dbReference type="CDD" id="cd00082">
    <property type="entry name" value="HisKA"/>
    <property type="match status" value="1"/>
</dbReference>
<evidence type="ECO:0000259" key="7">
    <source>
        <dbReference type="PROSITE" id="PS50110"/>
    </source>
</evidence>
<dbReference type="Proteomes" id="UP000186684">
    <property type="component" value="Unassembled WGS sequence"/>
</dbReference>
<keyword evidence="9" id="KW-1185">Reference proteome</keyword>
<dbReference type="SMART" id="SM00388">
    <property type="entry name" value="HisKA"/>
    <property type="match status" value="1"/>
</dbReference>
<evidence type="ECO:0000256" key="2">
    <source>
        <dbReference type="ARBA" id="ARBA00012438"/>
    </source>
</evidence>
<dbReference type="SUPFAM" id="SSF52172">
    <property type="entry name" value="CheY-like"/>
    <property type="match status" value="1"/>
</dbReference>
<keyword evidence="3 4" id="KW-0597">Phosphoprotein</keyword>
<dbReference type="RefSeq" id="WP_076446813.1">
    <property type="nucleotide sequence ID" value="NZ_FTOQ01000003.1"/>
</dbReference>
<dbReference type="EMBL" id="FTOQ01000003">
    <property type="protein sequence ID" value="SIS78057.1"/>
    <property type="molecule type" value="Genomic_DNA"/>
</dbReference>
<feature type="domain" description="Histidine kinase" evidence="6">
    <location>
        <begin position="394"/>
        <end position="617"/>
    </location>
</feature>
<evidence type="ECO:0000313" key="8">
    <source>
        <dbReference type="EMBL" id="SIS78057.1"/>
    </source>
</evidence>
<comment type="catalytic activity">
    <reaction evidence="1">
        <text>ATP + protein L-histidine = ADP + protein N-phospho-L-histidine.</text>
        <dbReference type="EC" id="2.7.13.3"/>
    </reaction>
</comment>
<keyword evidence="8" id="KW-0418">Kinase</keyword>
<keyword evidence="5" id="KW-0472">Membrane</keyword>
<dbReference type="SUPFAM" id="SSF47384">
    <property type="entry name" value="Homodimeric domain of signal transducing histidine kinase"/>
    <property type="match status" value="1"/>
</dbReference>
<keyword evidence="5" id="KW-1133">Transmembrane helix</keyword>
<dbReference type="InterPro" id="IPR001789">
    <property type="entry name" value="Sig_transdc_resp-reg_receiver"/>
</dbReference>
<organism evidence="8 9">
    <name type="scientific">Roseivivax lentus</name>
    <dbReference type="NCBI Taxonomy" id="633194"/>
    <lineage>
        <taxon>Bacteria</taxon>
        <taxon>Pseudomonadati</taxon>
        <taxon>Pseudomonadota</taxon>
        <taxon>Alphaproteobacteria</taxon>
        <taxon>Rhodobacterales</taxon>
        <taxon>Roseobacteraceae</taxon>
        <taxon>Roseivivax</taxon>
    </lineage>
</organism>
<dbReference type="InterPro" id="IPR036097">
    <property type="entry name" value="HisK_dim/P_sf"/>
</dbReference>
<dbReference type="InterPro" id="IPR036890">
    <property type="entry name" value="HATPase_C_sf"/>
</dbReference>
<keyword evidence="8" id="KW-0808">Transferase</keyword>
<dbReference type="Gene3D" id="1.10.287.130">
    <property type="match status" value="1"/>
</dbReference>
<sequence length="758" mass="81446">MASDIAQGAARHGVAKGALMGAIAILGVAVAVFAFDLPINLPVAMGACAAVVSAAWVIRHLPPRRGSRQVADSGALDFAALVEGDPVAGCVCDASGRVLALNAAAEARFALYRDGLLSEVFAGDVADPAALVTSLTNRAIAAIWTRETLLYGSDRIDVTVRAVGDVFHWRLDAVEGTQAVLRDTPLVSVGRQGVVLSMNKAARDLVGQRARTVSQLVADPPIDTSRVYEVLTPGGPRPFHISVIGDGPGRSELAMFPVARAANGAGAGLDTLPIALLKVTPEGKIVFATRQARRLFSADRVEGEPVARFMEGLGRSIADWLQDAAAGKGLTKSEFLRLSREDREVFVQVTLARVQEEGRTLLVAVLNDATELKTLEAQFVQSQKMQAIGQLAGGVAHDFNNLLTAISGHCDLMLLRHDPGDPDYGDLIQINQNANRAAGLVGQLLAFSRKQTLRPEILDLRETLADLTHLLNRLVGEKTTLTLRHDPLLPPIRGDRRQLEQVMMNLVVNARDAMPEGGRIEVETDCVTLAAPLERDRVKVPPGRYVVVRVKDAGMGIPNDKLQKVFEPFYTTKRLGEGTGLGLSTVYGIIKQTGAYIFVDSEVGQGTTFSLYFRAHERQADQPVAIAPPPPRVSTRGRDGVILLVEDEAPVRAFASRALRLRGYTVIEADSAEAALDILSDSAVEVDLFVSDVIMPGLDGPSWVKKARQDRPDVGVIFVSGYAEDALERTGSDMNNMAFLPKPFSLDALSEMVQRQLG</sequence>
<evidence type="ECO:0000256" key="4">
    <source>
        <dbReference type="PROSITE-ProRule" id="PRU00169"/>
    </source>
</evidence>
<evidence type="ECO:0000256" key="3">
    <source>
        <dbReference type="ARBA" id="ARBA00022553"/>
    </source>
</evidence>
<dbReference type="NCBIfam" id="TIGR00229">
    <property type="entry name" value="sensory_box"/>
    <property type="match status" value="1"/>
</dbReference>
<dbReference type="AlphaFoldDB" id="A0A1N7LW67"/>
<dbReference type="Gene3D" id="3.40.50.2300">
    <property type="match status" value="1"/>
</dbReference>
<feature type="transmembrane region" description="Helical" evidence="5">
    <location>
        <begin position="17"/>
        <end position="35"/>
    </location>
</feature>
<dbReference type="STRING" id="633194.SAMN05421759_103208"/>
<evidence type="ECO:0000313" key="9">
    <source>
        <dbReference type="Proteomes" id="UP000186684"/>
    </source>
</evidence>
<dbReference type="PROSITE" id="PS50109">
    <property type="entry name" value="HIS_KIN"/>
    <property type="match status" value="1"/>
</dbReference>
<evidence type="ECO:0000259" key="6">
    <source>
        <dbReference type="PROSITE" id="PS50109"/>
    </source>
</evidence>
<feature type="domain" description="Response regulatory" evidence="7">
    <location>
        <begin position="641"/>
        <end position="757"/>
    </location>
</feature>
<dbReference type="InterPro" id="IPR011006">
    <property type="entry name" value="CheY-like_superfamily"/>
</dbReference>
<dbReference type="PRINTS" id="PR00344">
    <property type="entry name" value="BCTRLSENSOR"/>
</dbReference>
<evidence type="ECO:0000256" key="1">
    <source>
        <dbReference type="ARBA" id="ARBA00000085"/>
    </source>
</evidence>
<dbReference type="SMART" id="SM00448">
    <property type="entry name" value="REC"/>
    <property type="match status" value="1"/>
</dbReference>
<reference evidence="9" key="1">
    <citation type="submission" date="2017-01" db="EMBL/GenBank/DDBJ databases">
        <authorList>
            <person name="Varghese N."/>
            <person name="Submissions S."/>
        </authorList>
    </citation>
    <scope>NUCLEOTIDE SEQUENCE [LARGE SCALE GENOMIC DNA]</scope>
    <source>
        <strain evidence="9">DSM 29430</strain>
    </source>
</reference>
<dbReference type="Gene3D" id="3.30.450.20">
    <property type="entry name" value="PAS domain"/>
    <property type="match status" value="1"/>
</dbReference>
<dbReference type="Pfam" id="PF00072">
    <property type="entry name" value="Response_reg"/>
    <property type="match status" value="1"/>
</dbReference>
<gene>
    <name evidence="8" type="ORF">SAMN05421759_103208</name>
</gene>
<accession>A0A1N7LW67</accession>
<proteinExistence type="predicted"/>
<dbReference type="Pfam" id="PF02518">
    <property type="entry name" value="HATPase_c"/>
    <property type="match status" value="1"/>
</dbReference>
<dbReference type="EC" id="2.7.13.3" evidence="2"/>
<dbReference type="SMART" id="SM00387">
    <property type="entry name" value="HATPase_c"/>
    <property type="match status" value="1"/>
</dbReference>
<dbReference type="InterPro" id="IPR005467">
    <property type="entry name" value="His_kinase_dom"/>
</dbReference>